<organism evidence="1 2">
    <name type="scientific">Phaeosphaeria nodorum (strain SN15 / ATCC MYA-4574 / FGSC 10173)</name>
    <name type="common">Glume blotch fungus</name>
    <name type="synonym">Parastagonospora nodorum</name>
    <dbReference type="NCBI Taxonomy" id="321614"/>
    <lineage>
        <taxon>Eukaryota</taxon>
        <taxon>Fungi</taxon>
        <taxon>Dikarya</taxon>
        <taxon>Ascomycota</taxon>
        <taxon>Pezizomycotina</taxon>
        <taxon>Dothideomycetes</taxon>
        <taxon>Pleosporomycetidae</taxon>
        <taxon>Pleosporales</taxon>
        <taxon>Pleosporineae</taxon>
        <taxon>Phaeosphaeriaceae</taxon>
        <taxon>Parastagonospora</taxon>
    </lineage>
</organism>
<evidence type="ECO:0000313" key="2">
    <source>
        <dbReference type="Proteomes" id="UP000001055"/>
    </source>
</evidence>
<dbReference type="AlphaFoldDB" id="Q0UTD9"/>
<dbReference type="EMBL" id="CH445331">
    <property type="protein sequence ID" value="EAT87366.1"/>
    <property type="molecule type" value="Genomic_DNA"/>
</dbReference>
<evidence type="ECO:0000313" key="1">
    <source>
        <dbReference type="EMBL" id="EAT87366.1"/>
    </source>
</evidence>
<dbReference type="GeneID" id="5972262"/>
<dbReference type="InParanoid" id="Q0UTD9"/>
<name>Q0UTD9_PHANO</name>
<dbReference type="RefSeq" id="XP_001795387.1">
    <property type="nucleotide sequence ID" value="XM_001795335.1"/>
</dbReference>
<accession>Q0UTD9</accession>
<dbReference type="Proteomes" id="UP000001055">
    <property type="component" value="Unassembled WGS sequence"/>
</dbReference>
<dbReference type="KEGG" id="pno:SNOG_04975"/>
<gene>
    <name evidence="1" type="ORF">SNOG_04975</name>
</gene>
<dbReference type="HOGENOM" id="CLU_1337930_0_0_1"/>
<sequence length="205" mass="22135">MACAAVGLEETPRFVVDFTPRTPGSIDEKQTASELLRLLCLSPLLNASPNLCVTETTPVASSLILDRVQYHSRPVFTASATLPAACIPNRQSPHLRICHSLLDLCQPPATLDLSIGPCHRVCIFPFVASSSPHSCFRPGRAPLLSFLASVTLDTIITLAQKTNTNTSQGTTSSPPIEHLQHPPHHYCELLTVGTTDRPTSPTHLD</sequence>
<reference evidence="2" key="1">
    <citation type="journal article" date="2007" name="Plant Cell">
        <title>Dothideomycete-plant interactions illuminated by genome sequencing and EST analysis of the wheat pathogen Stagonospora nodorum.</title>
        <authorList>
            <person name="Hane J.K."/>
            <person name="Lowe R.G."/>
            <person name="Solomon P.S."/>
            <person name="Tan K.C."/>
            <person name="Schoch C.L."/>
            <person name="Spatafora J.W."/>
            <person name="Crous P.W."/>
            <person name="Kodira C."/>
            <person name="Birren B.W."/>
            <person name="Galagan J.E."/>
            <person name="Torriani S.F."/>
            <person name="McDonald B.A."/>
            <person name="Oliver R.P."/>
        </authorList>
    </citation>
    <scope>NUCLEOTIDE SEQUENCE [LARGE SCALE GENOMIC DNA]</scope>
    <source>
        <strain evidence="2">SN15 / ATCC MYA-4574 / FGSC 10173</strain>
    </source>
</reference>
<protein>
    <submittedName>
        <fullName evidence="1">Uncharacterized protein</fullName>
    </submittedName>
</protein>
<proteinExistence type="predicted"/>